<proteinExistence type="predicted"/>
<dbReference type="RefSeq" id="WP_231315094.1">
    <property type="nucleotide sequence ID" value="NZ_JAJODE010000039.1"/>
</dbReference>
<evidence type="ECO:0000313" key="2">
    <source>
        <dbReference type="Proteomes" id="UP001162836"/>
    </source>
</evidence>
<dbReference type="EMBL" id="JAJODE010000039">
    <property type="protein sequence ID" value="MCD4839746.1"/>
    <property type="molecule type" value="Genomic_DNA"/>
</dbReference>
<name>A0ABS8QLQ1_9BACI</name>
<accession>A0ABS8QLQ1</accession>
<keyword evidence="2" id="KW-1185">Reference proteome</keyword>
<protein>
    <submittedName>
        <fullName evidence="1">Uncharacterized protein</fullName>
    </submittedName>
</protein>
<reference evidence="1 2" key="1">
    <citation type="journal article" date="2023" name="Antonie Van Leeuwenhoek">
        <title>Unveiling the genomic potential of a novel thermostable glycoside hydrolases producing Neobacillus sedimentimangrovi UE25.</title>
        <authorList>
            <person name="Ejaz U."/>
            <person name="Saleem F."/>
            <person name="Rashid R."/>
            <person name="Hasan K.A."/>
            <person name="Syed M.N."/>
            <person name="Sohail M."/>
        </authorList>
    </citation>
    <scope>NUCLEOTIDE SEQUENCE [LARGE SCALE GENOMIC DNA]</scope>
    <source>
        <strain evidence="1 2">UE25</strain>
    </source>
</reference>
<dbReference type="Proteomes" id="UP001162836">
    <property type="component" value="Unassembled WGS sequence"/>
</dbReference>
<gene>
    <name evidence="1" type="ORF">LRS37_12890</name>
</gene>
<sequence length="436" mass="51686">MNHLNEKQMKELFFEGLFTQQVRKYPTERYGKFIDTVIVCTNKSLDMFFNKLYAKYKVKHAYNDFMNECIYWTYFSIQRFTIRDEGSWQEMIKGTDKKNIGRLITNIKTTVENEIIRFVNDGVLYTSVRDEEGKKQHAKYKINFSSLDSILIEGEGEETTLMEMVDNEKGFWGVKEGYTSTHFVKWFKENKERILTKSQVRLLNNLRKCQHEKDGYTENDISQYVGFNSKKVGEYLDRIKVRVIKAWEKEVSMGEKTQLEMAKEYELNLWSELMDIVYQEEVEDMNKAISDWFIANLDEEKVANLVYDQCTAKESKAVTYAYVNKGEQTVIPSKVLYKLVAKVEERLDYLQAMETHSMKFYKKTEEMGRWTPEAHKQYAKYLKDFTQQPCKVYKLNEDGSIGEFLREEKWQPFKQKTTQVQEILPTGIMIDSECSE</sequence>
<comment type="caution">
    <text evidence="1">The sequence shown here is derived from an EMBL/GenBank/DDBJ whole genome shotgun (WGS) entry which is preliminary data.</text>
</comment>
<organism evidence="1 2">
    <name type="scientific">Neobacillus sedimentimangrovi</name>
    <dbReference type="NCBI Taxonomy" id="2699460"/>
    <lineage>
        <taxon>Bacteria</taxon>
        <taxon>Bacillati</taxon>
        <taxon>Bacillota</taxon>
        <taxon>Bacilli</taxon>
        <taxon>Bacillales</taxon>
        <taxon>Bacillaceae</taxon>
        <taxon>Neobacillus</taxon>
    </lineage>
</organism>
<evidence type="ECO:0000313" key="1">
    <source>
        <dbReference type="EMBL" id="MCD4839746.1"/>
    </source>
</evidence>